<name>A0ACC1PSG9_9APHY</name>
<dbReference type="EMBL" id="JANSHE010001686">
    <property type="protein sequence ID" value="KAJ3001537.1"/>
    <property type="molecule type" value="Genomic_DNA"/>
</dbReference>
<evidence type="ECO:0000313" key="2">
    <source>
        <dbReference type="Proteomes" id="UP001144978"/>
    </source>
</evidence>
<reference evidence="1" key="1">
    <citation type="submission" date="2022-08" db="EMBL/GenBank/DDBJ databases">
        <title>Genome Sequence of Pycnoporus sanguineus.</title>
        <authorList>
            <person name="Buettner E."/>
        </authorList>
    </citation>
    <scope>NUCLEOTIDE SEQUENCE</scope>
    <source>
        <strain evidence="1">CG-C14</strain>
    </source>
</reference>
<dbReference type="Proteomes" id="UP001144978">
    <property type="component" value="Unassembled WGS sequence"/>
</dbReference>
<accession>A0ACC1PSG9</accession>
<keyword evidence="2" id="KW-1185">Reference proteome</keyword>
<gene>
    <name evidence="1" type="ORF">NUW54_g6363</name>
</gene>
<comment type="caution">
    <text evidence="1">The sequence shown here is derived from an EMBL/GenBank/DDBJ whole genome shotgun (WGS) entry which is preliminary data.</text>
</comment>
<proteinExistence type="predicted"/>
<evidence type="ECO:0000313" key="1">
    <source>
        <dbReference type="EMBL" id="KAJ3001537.1"/>
    </source>
</evidence>
<organism evidence="1 2">
    <name type="scientific">Trametes sanguinea</name>
    <dbReference type="NCBI Taxonomy" id="158606"/>
    <lineage>
        <taxon>Eukaryota</taxon>
        <taxon>Fungi</taxon>
        <taxon>Dikarya</taxon>
        <taxon>Basidiomycota</taxon>
        <taxon>Agaricomycotina</taxon>
        <taxon>Agaricomycetes</taxon>
        <taxon>Polyporales</taxon>
        <taxon>Polyporaceae</taxon>
        <taxon>Trametes</taxon>
    </lineage>
</organism>
<protein>
    <submittedName>
        <fullName evidence="1">Uncharacterized protein</fullName>
    </submittedName>
</protein>
<sequence length="114" mass="12452">MGLLALDAVSTRDHPKSEDQHQSAPHTPRAHPNPIRTLELVKKDIESFALMFPGASFTLDDISKRRGGAHGRSKIRVLSVPKVSFCNCVKSTPGYVHQSTRGVGLCVLSNLVHK</sequence>